<dbReference type="InterPro" id="IPR007560">
    <property type="entry name" value="Restrct_endonuc_IV_Mrr"/>
</dbReference>
<name>A0ABU0SMA2_9ACTN</name>
<dbReference type="InterPro" id="IPR011335">
    <property type="entry name" value="Restrct_endonuc-II-like"/>
</dbReference>
<sequence length="70" mass="7238">MVGGSGDLAADVVGNLPDGRRLVVQVKHYAPNRTVPSGDMQKFVGMAFAEHNADGCSSPPGKPLSWESAG</sequence>
<keyword evidence="2" id="KW-0540">Nuclease</keyword>
<accession>A0ABU0SMA2</accession>
<dbReference type="SUPFAM" id="SSF52980">
    <property type="entry name" value="Restriction endonuclease-like"/>
    <property type="match status" value="1"/>
</dbReference>
<dbReference type="RefSeq" id="WP_373466630.1">
    <property type="nucleotide sequence ID" value="NZ_JAUSZI010000002.1"/>
</dbReference>
<dbReference type="Proteomes" id="UP001230328">
    <property type="component" value="Unassembled WGS sequence"/>
</dbReference>
<keyword evidence="2" id="KW-0255">Endonuclease</keyword>
<reference evidence="2 3" key="1">
    <citation type="submission" date="2023-07" db="EMBL/GenBank/DDBJ databases">
        <title>Comparative genomics of wheat-associated soil bacteria to identify genetic determinants of phenazine resistance.</title>
        <authorList>
            <person name="Mouncey N."/>
        </authorList>
    </citation>
    <scope>NUCLEOTIDE SEQUENCE [LARGE SCALE GENOMIC DNA]</scope>
    <source>
        <strain evidence="2 3">V2I4</strain>
    </source>
</reference>
<gene>
    <name evidence="2" type="ORF">QF035_002257</name>
</gene>
<comment type="caution">
    <text evidence="2">The sequence shown here is derived from an EMBL/GenBank/DDBJ whole genome shotgun (WGS) entry which is preliminary data.</text>
</comment>
<dbReference type="Gene3D" id="3.40.1350.10">
    <property type="match status" value="1"/>
</dbReference>
<proteinExistence type="predicted"/>
<evidence type="ECO:0000313" key="2">
    <source>
        <dbReference type="EMBL" id="MDQ1024675.1"/>
    </source>
</evidence>
<keyword evidence="2" id="KW-0378">Hydrolase</keyword>
<dbReference type="InterPro" id="IPR011856">
    <property type="entry name" value="tRNA_endonuc-like_dom_sf"/>
</dbReference>
<protein>
    <submittedName>
        <fullName evidence="2">HJR/Mrr/RecB family endonuclease</fullName>
    </submittedName>
</protein>
<feature type="domain" description="Restriction endonuclease type IV Mrr" evidence="1">
    <location>
        <begin position="2"/>
        <end position="53"/>
    </location>
</feature>
<evidence type="ECO:0000259" key="1">
    <source>
        <dbReference type="Pfam" id="PF04471"/>
    </source>
</evidence>
<dbReference type="GO" id="GO:0004519">
    <property type="term" value="F:endonuclease activity"/>
    <property type="evidence" value="ECO:0007669"/>
    <property type="project" value="UniProtKB-KW"/>
</dbReference>
<dbReference type="EMBL" id="JAUSZI010000002">
    <property type="protein sequence ID" value="MDQ1024675.1"/>
    <property type="molecule type" value="Genomic_DNA"/>
</dbReference>
<keyword evidence="3" id="KW-1185">Reference proteome</keyword>
<evidence type="ECO:0000313" key="3">
    <source>
        <dbReference type="Proteomes" id="UP001230328"/>
    </source>
</evidence>
<dbReference type="Pfam" id="PF04471">
    <property type="entry name" value="Mrr_cat"/>
    <property type="match status" value="1"/>
</dbReference>
<organism evidence="2 3">
    <name type="scientific">Streptomyces umbrinus</name>
    <dbReference type="NCBI Taxonomy" id="67370"/>
    <lineage>
        <taxon>Bacteria</taxon>
        <taxon>Bacillati</taxon>
        <taxon>Actinomycetota</taxon>
        <taxon>Actinomycetes</taxon>
        <taxon>Kitasatosporales</taxon>
        <taxon>Streptomycetaceae</taxon>
        <taxon>Streptomyces</taxon>
        <taxon>Streptomyces phaeochromogenes group</taxon>
    </lineage>
</organism>